<name>A0A1L9REJ6_ASPWE</name>
<protein>
    <submittedName>
        <fullName evidence="1">Uncharacterized protein</fullName>
    </submittedName>
</protein>
<accession>A0A1L9REJ6</accession>
<dbReference type="VEuPathDB" id="FungiDB:ASPWEDRAFT_744531"/>
<reference evidence="2" key="1">
    <citation type="journal article" date="2017" name="Genome Biol.">
        <title>Comparative genomics reveals high biological diversity and specific adaptations in the industrially and medically important fungal genus Aspergillus.</title>
        <authorList>
            <person name="de Vries R.P."/>
            <person name="Riley R."/>
            <person name="Wiebenga A."/>
            <person name="Aguilar-Osorio G."/>
            <person name="Amillis S."/>
            <person name="Uchima C.A."/>
            <person name="Anderluh G."/>
            <person name="Asadollahi M."/>
            <person name="Askin M."/>
            <person name="Barry K."/>
            <person name="Battaglia E."/>
            <person name="Bayram O."/>
            <person name="Benocci T."/>
            <person name="Braus-Stromeyer S.A."/>
            <person name="Caldana C."/>
            <person name="Canovas D."/>
            <person name="Cerqueira G.C."/>
            <person name="Chen F."/>
            <person name="Chen W."/>
            <person name="Choi C."/>
            <person name="Clum A."/>
            <person name="Dos Santos R.A."/>
            <person name="Damasio A.R."/>
            <person name="Diallinas G."/>
            <person name="Emri T."/>
            <person name="Fekete E."/>
            <person name="Flipphi M."/>
            <person name="Freyberg S."/>
            <person name="Gallo A."/>
            <person name="Gournas C."/>
            <person name="Habgood R."/>
            <person name="Hainaut M."/>
            <person name="Harispe M.L."/>
            <person name="Henrissat B."/>
            <person name="Hilden K.S."/>
            <person name="Hope R."/>
            <person name="Hossain A."/>
            <person name="Karabika E."/>
            <person name="Karaffa L."/>
            <person name="Karanyi Z."/>
            <person name="Krasevec N."/>
            <person name="Kuo A."/>
            <person name="Kusch H."/>
            <person name="LaButti K."/>
            <person name="Lagendijk E.L."/>
            <person name="Lapidus A."/>
            <person name="Levasseur A."/>
            <person name="Lindquist E."/>
            <person name="Lipzen A."/>
            <person name="Logrieco A.F."/>
            <person name="MacCabe A."/>
            <person name="Maekelae M.R."/>
            <person name="Malavazi I."/>
            <person name="Melin P."/>
            <person name="Meyer V."/>
            <person name="Mielnichuk N."/>
            <person name="Miskei M."/>
            <person name="Molnar A.P."/>
            <person name="Mule G."/>
            <person name="Ngan C.Y."/>
            <person name="Orejas M."/>
            <person name="Orosz E."/>
            <person name="Ouedraogo J.P."/>
            <person name="Overkamp K.M."/>
            <person name="Park H.-S."/>
            <person name="Perrone G."/>
            <person name="Piumi F."/>
            <person name="Punt P.J."/>
            <person name="Ram A.F."/>
            <person name="Ramon A."/>
            <person name="Rauscher S."/>
            <person name="Record E."/>
            <person name="Riano-Pachon D.M."/>
            <person name="Robert V."/>
            <person name="Roehrig J."/>
            <person name="Ruller R."/>
            <person name="Salamov A."/>
            <person name="Salih N.S."/>
            <person name="Samson R.A."/>
            <person name="Sandor E."/>
            <person name="Sanguinetti M."/>
            <person name="Schuetze T."/>
            <person name="Sepcic K."/>
            <person name="Shelest E."/>
            <person name="Sherlock G."/>
            <person name="Sophianopoulou V."/>
            <person name="Squina F.M."/>
            <person name="Sun H."/>
            <person name="Susca A."/>
            <person name="Todd R.B."/>
            <person name="Tsang A."/>
            <person name="Unkles S.E."/>
            <person name="van de Wiele N."/>
            <person name="van Rossen-Uffink D."/>
            <person name="Oliveira J.V."/>
            <person name="Vesth T.C."/>
            <person name="Visser J."/>
            <person name="Yu J.-H."/>
            <person name="Zhou M."/>
            <person name="Andersen M.R."/>
            <person name="Archer D.B."/>
            <person name="Baker S.E."/>
            <person name="Benoit I."/>
            <person name="Brakhage A.A."/>
            <person name="Braus G.H."/>
            <person name="Fischer R."/>
            <person name="Frisvad J.C."/>
            <person name="Goldman G.H."/>
            <person name="Houbraken J."/>
            <person name="Oakley B."/>
            <person name="Pocsi I."/>
            <person name="Scazzocchio C."/>
            <person name="Seiboth B."/>
            <person name="vanKuyk P.A."/>
            <person name="Wortman J."/>
            <person name="Dyer P.S."/>
            <person name="Grigoriev I.V."/>
        </authorList>
    </citation>
    <scope>NUCLEOTIDE SEQUENCE [LARGE SCALE GENOMIC DNA]</scope>
    <source>
        <strain evidence="2">DTO 134E9</strain>
    </source>
</reference>
<organism evidence="1 2">
    <name type="scientific">Aspergillus wentii DTO 134E9</name>
    <dbReference type="NCBI Taxonomy" id="1073089"/>
    <lineage>
        <taxon>Eukaryota</taxon>
        <taxon>Fungi</taxon>
        <taxon>Dikarya</taxon>
        <taxon>Ascomycota</taxon>
        <taxon>Pezizomycotina</taxon>
        <taxon>Eurotiomycetes</taxon>
        <taxon>Eurotiomycetidae</taxon>
        <taxon>Eurotiales</taxon>
        <taxon>Aspergillaceae</taxon>
        <taxon>Aspergillus</taxon>
        <taxon>Aspergillus subgen. Cremei</taxon>
    </lineage>
</organism>
<dbReference type="RefSeq" id="XP_040687027.1">
    <property type="nucleotide sequence ID" value="XM_040839473.1"/>
</dbReference>
<dbReference type="Proteomes" id="UP000184383">
    <property type="component" value="Unassembled WGS sequence"/>
</dbReference>
<dbReference type="GeneID" id="63755321"/>
<evidence type="ECO:0000313" key="2">
    <source>
        <dbReference type="Proteomes" id="UP000184383"/>
    </source>
</evidence>
<dbReference type="PANTHER" id="PTHR33099:SF14">
    <property type="entry name" value="PROLYL 4-HYDROXYLASE ALPHA SUBUNIT FE(2+) 2OG DIOXYGENASE DOMAIN-CONTAINING PROTEIN"/>
    <property type="match status" value="1"/>
</dbReference>
<dbReference type="EMBL" id="KV878214">
    <property type="protein sequence ID" value="OJJ33350.1"/>
    <property type="molecule type" value="Genomic_DNA"/>
</dbReference>
<keyword evidence="2" id="KW-1185">Reference proteome</keyword>
<proteinExistence type="predicted"/>
<evidence type="ECO:0000313" key="1">
    <source>
        <dbReference type="EMBL" id="OJJ33350.1"/>
    </source>
</evidence>
<sequence>MSTDQIHSVPSLQQLCLSSCLSTLQNHFNDPESTTFVCGGSIPIDPTLHPKHPEKARESPPVRIYWHNNQGQDSISHSVTFPSTGNTAAFQQLLNDCAANEDQLDATQFASTFHPSEYEITDSIAQLMLPPADYAEGLRTRGVVVKPYSLSIMSGHCDGSIPPKPFHRHFGYLFVCLPSSFEGGNAIISSDGKSVKFEWSEQSASAVQWIAFYINGCRLDLQAVTKGQRVILIYELYETEPSAMMILEDDPIIDPASLPLYQYISNLWTQPAFFTQGYWLGFYSNHPYAHTNFNEYDLFPRLLHGSDLALFAVLQALGINPTILPVINSCTTPLDPVSLIADGIHNFIYVPNIRPGASWYDIVREFWPCGQSEQVCWMNEPTFRSLALTAGVNGDEYFEDSVYSSLAIFAYIPPWNERHVWG</sequence>
<dbReference type="OrthoDB" id="27483at2759"/>
<dbReference type="PANTHER" id="PTHR33099">
    <property type="entry name" value="FE2OG DIOXYGENASE DOMAIN-CONTAINING PROTEIN"/>
    <property type="match status" value="1"/>
</dbReference>
<dbReference type="AlphaFoldDB" id="A0A1L9REJ6"/>
<gene>
    <name evidence="1" type="ORF">ASPWEDRAFT_744531</name>
</gene>